<feature type="domain" description="KEN" evidence="22">
    <location>
        <begin position="1011"/>
        <end position="1150"/>
    </location>
</feature>
<keyword evidence="14" id="KW-1133">Transmembrane helix</keyword>
<keyword evidence="24" id="KW-1185">Reference proteome</keyword>
<comment type="cofactor">
    <cofactor evidence="1">
        <name>Mg(2+)</name>
        <dbReference type="ChEBI" id="CHEBI:18420"/>
    </cofactor>
</comment>
<dbReference type="PROSITE" id="PS51392">
    <property type="entry name" value="KEN"/>
    <property type="match status" value="1"/>
</dbReference>
<protein>
    <recommendedName>
        <fullName evidence="3">non-specific serine/threonine protein kinase</fullName>
        <ecNumber evidence="3">2.7.11.1</ecNumber>
    </recommendedName>
</protein>
<feature type="compositionally biased region" description="Polar residues" evidence="19">
    <location>
        <begin position="901"/>
        <end position="913"/>
    </location>
</feature>
<feature type="region of interest" description="Disordered" evidence="19">
    <location>
        <begin position="595"/>
        <end position="663"/>
    </location>
</feature>
<dbReference type="PANTHER" id="PTHR13954:SF6">
    <property type="entry name" value="NON-SPECIFIC SERINE_THREONINE PROTEIN KINASE"/>
    <property type="match status" value="1"/>
</dbReference>
<dbReference type="FunFam" id="3.30.200.20:FF:000077">
    <property type="entry name" value="Putative Serine/threonine-protein kinase/endoribonuclease IRE1"/>
    <property type="match status" value="1"/>
</dbReference>
<evidence type="ECO:0000256" key="16">
    <source>
        <dbReference type="ARBA" id="ARBA00023180"/>
    </source>
</evidence>
<evidence type="ECO:0000256" key="3">
    <source>
        <dbReference type="ARBA" id="ARBA00012513"/>
    </source>
</evidence>
<keyword evidence="13" id="KW-0460">Magnesium</keyword>
<dbReference type="PANTHER" id="PTHR13954">
    <property type="entry name" value="IRE1-RELATED"/>
    <property type="match status" value="1"/>
</dbReference>
<comment type="catalytic activity">
    <reaction evidence="18">
        <text>L-seryl-[protein] + ATP = O-phospho-L-seryl-[protein] + ADP + H(+)</text>
        <dbReference type="Rhea" id="RHEA:17989"/>
        <dbReference type="Rhea" id="RHEA-COMP:9863"/>
        <dbReference type="Rhea" id="RHEA-COMP:11604"/>
        <dbReference type="ChEBI" id="CHEBI:15378"/>
        <dbReference type="ChEBI" id="CHEBI:29999"/>
        <dbReference type="ChEBI" id="CHEBI:30616"/>
        <dbReference type="ChEBI" id="CHEBI:83421"/>
        <dbReference type="ChEBI" id="CHEBI:456216"/>
        <dbReference type="EC" id="2.7.11.1"/>
    </reaction>
    <physiologicalReaction direction="left-to-right" evidence="18">
        <dbReference type="Rhea" id="RHEA:17990"/>
    </physiologicalReaction>
</comment>
<keyword evidence="12" id="KW-0067">ATP-binding</keyword>
<dbReference type="GO" id="GO:0046872">
    <property type="term" value="F:metal ion binding"/>
    <property type="evidence" value="ECO:0007669"/>
    <property type="project" value="UniProtKB-KW"/>
</dbReference>
<reference evidence="23 24" key="1">
    <citation type="journal article" date="2018" name="Nat. Ecol. Evol.">
        <title>Pezizomycetes genomes reveal the molecular basis of ectomycorrhizal truffle lifestyle.</title>
        <authorList>
            <person name="Murat C."/>
            <person name="Payen T."/>
            <person name="Noel B."/>
            <person name="Kuo A."/>
            <person name="Morin E."/>
            <person name="Chen J."/>
            <person name="Kohler A."/>
            <person name="Krizsan K."/>
            <person name="Balestrini R."/>
            <person name="Da Silva C."/>
            <person name="Montanini B."/>
            <person name="Hainaut M."/>
            <person name="Levati E."/>
            <person name="Barry K.W."/>
            <person name="Belfiori B."/>
            <person name="Cichocki N."/>
            <person name="Clum A."/>
            <person name="Dockter R.B."/>
            <person name="Fauchery L."/>
            <person name="Guy J."/>
            <person name="Iotti M."/>
            <person name="Le Tacon F."/>
            <person name="Lindquist E.A."/>
            <person name="Lipzen A."/>
            <person name="Malagnac F."/>
            <person name="Mello A."/>
            <person name="Molinier V."/>
            <person name="Miyauchi S."/>
            <person name="Poulain J."/>
            <person name="Riccioni C."/>
            <person name="Rubini A."/>
            <person name="Sitrit Y."/>
            <person name="Splivallo R."/>
            <person name="Traeger S."/>
            <person name="Wang M."/>
            <person name="Zifcakova L."/>
            <person name="Wipf D."/>
            <person name="Zambonelli A."/>
            <person name="Paolocci F."/>
            <person name="Nowrousian M."/>
            <person name="Ottonello S."/>
            <person name="Baldrian P."/>
            <person name="Spatafora J.W."/>
            <person name="Henrissat B."/>
            <person name="Nagy L.G."/>
            <person name="Aury J.M."/>
            <person name="Wincker P."/>
            <person name="Grigoriev I.V."/>
            <person name="Bonfante P."/>
            <person name="Martin F.M."/>
        </authorList>
    </citation>
    <scope>NUCLEOTIDE SEQUENCE [LARGE SCALE GENOMIC DNA]</scope>
    <source>
        <strain evidence="23 24">CCBAS932</strain>
    </source>
</reference>
<dbReference type="InterPro" id="IPR015943">
    <property type="entry name" value="WD40/YVTN_repeat-like_dom_sf"/>
</dbReference>
<organism evidence="23 24">
    <name type="scientific">Morchella conica CCBAS932</name>
    <dbReference type="NCBI Taxonomy" id="1392247"/>
    <lineage>
        <taxon>Eukaryota</taxon>
        <taxon>Fungi</taxon>
        <taxon>Dikarya</taxon>
        <taxon>Ascomycota</taxon>
        <taxon>Pezizomycotina</taxon>
        <taxon>Pezizomycetes</taxon>
        <taxon>Pezizales</taxon>
        <taxon>Morchellaceae</taxon>
        <taxon>Morchella</taxon>
    </lineage>
</organism>
<dbReference type="InParanoid" id="A0A3N4KS97"/>
<dbReference type="InterPro" id="IPR008271">
    <property type="entry name" value="Ser/Thr_kinase_AS"/>
</dbReference>
<keyword evidence="4" id="KW-0723">Serine/threonine-protein kinase</keyword>
<evidence type="ECO:0000256" key="19">
    <source>
        <dbReference type="SAM" id="MobiDB-lite"/>
    </source>
</evidence>
<evidence type="ECO:0000259" key="21">
    <source>
        <dbReference type="PROSITE" id="PS50011"/>
    </source>
</evidence>
<feature type="chain" id="PRO_5018027008" description="non-specific serine/threonine protein kinase" evidence="20">
    <location>
        <begin position="22"/>
        <end position="1155"/>
    </location>
</feature>
<feature type="region of interest" description="Disordered" evidence="19">
    <location>
        <begin position="562"/>
        <end position="581"/>
    </location>
</feature>
<dbReference type="SUPFAM" id="SSF56112">
    <property type="entry name" value="Protein kinase-like (PK-like)"/>
    <property type="match status" value="1"/>
</dbReference>
<evidence type="ECO:0000256" key="11">
    <source>
        <dbReference type="ARBA" id="ARBA00022801"/>
    </source>
</evidence>
<feature type="region of interest" description="Disordered" evidence="19">
    <location>
        <begin position="36"/>
        <end position="63"/>
    </location>
</feature>
<keyword evidence="9" id="KW-0547">Nucleotide-binding</keyword>
<feature type="domain" description="Protein kinase" evidence="21">
    <location>
        <begin position="705"/>
        <end position="1008"/>
    </location>
</feature>
<feature type="region of interest" description="Disordered" evidence="19">
    <location>
        <begin position="892"/>
        <end position="913"/>
    </location>
</feature>
<dbReference type="FunFam" id="1.10.510.10:FF:000572">
    <property type="entry name" value="Serine/threonine-protein kinase/endoribonuclease IRE1"/>
    <property type="match status" value="1"/>
</dbReference>
<evidence type="ECO:0000256" key="15">
    <source>
        <dbReference type="ARBA" id="ARBA00023136"/>
    </source>
</evidence>
<dbReference type="EMBL" id="ML119137">
    <property type="protein sequence ID" value="RPB11231.1"/>
    <property type="molecule type" value="Genomic_DNA"/>
</dbReference>
<dbReference type="CDD" id="cd10422">
    <property type="entry name" value="RNase_Ire1"/>
    <property type="match status" value="1"/>
</dbReference>
<feature type="signal peptide" evidence="20">
    <location>
        <begin position="1"/>
        <end position="21"/>
    </location>
</feature>
<evidence type="ECO:0000256" key="18">
    <source>
        <dbReference type="ARBA" id="ARBA00048977"/>
    </source>
</evidence>
<feature type="region of interest" description="Disordered" evidence="19">
    <location>
        <begin position="461"/>
        <end position="493"/>
    </location>
</feature>
<dbReference type="SMART" id="SM00564">
    <property type="entry name" value="PQQ"/>
    <property type="match status" value="3"/>
</dbReference>
<evidence type="ECO:0000256" key="20">
    <source>
        <dbReference type="SAM" id="SignalP"/>
    </source>
</evidence>
<evidence type="ECO:0000313" key="24">
    <source>
        <dbReference type="Proteomes" id="UP000277580"/>
    </source>
</evidence>
<gene>
    <name evidence="23" type="ORF">P167DRAFT_489558</name>
</gene>
<dbReference type="GO" id="GO:0036498">
    <property type="term" value="P:IRE1-mediated unfolded protein response"/>
    <property type="evidence" value="ECO:0007669"/>
    <property type="project" value="TreeGrafter"/>
</dbReference>
<dbReference type="AlphaFoldDB" id="A0A3N4KS97"/>
<proteinExistence type="predicted"/>
<dbReference type="GO" id="GO:0004521">
    <property type="term" value="F:RNA endonuclease activity"/>
    <property type="evidence" value="ECO:0007669"/>
    <property type="project" value="InterPro"/>
</dbReference>
<keyword evidence="8 20" id="KW-0732">Signal</keyword>
<dbReference type="PROSITE" id="PS50011">
    <property type="entry name" value="PROTEIN_KINASE_DOM"/>
    <property type="match status" value="1"/>
</dbReference>
<dbReference type="InterPro" id="IPR018391">
    <property type="entry name" value="PQQ_b-propeller_rpt"/>
</dbReference>
<evidence type="ECO:0000256" key="14">
    <source>
        <dbReference type="ARBA" id="ARBA00022989"/>
    </source>
</evidence>
<keyword evidence="6" id="KW-0812">Transmembrane</keyword>
<evidence type="ECO:0000256" key="17">
    <source>
        <dbReference type="ARBA" id="ARBA00048659"/>
    </source>
</evidence>
<name>A0A3N4KS97_9PEZI</name>
<dbReference type="EC" id="2.7.11.1" evidence="3"/>
<sequence length="1155" mass="129010">MSGSVGALLWVFLVISALVVASERLPPSEIRNINQRQSEPELSRIVSPGAPKQNINDSEKSSNNFNDLTSSLSAARALATYSPEATNGIHQSGLGRVGSGGGVALQRERYIHDWEVEDYVLLSTVDGSLYATDRKTGMKRWDISSNYPAVQITAHRANISHPVRDWIPDDNVVWIVEPVNGGQLYYYSPDSGLKKFGISVKGIVDNTPFSAEGSDKVYNGDKKTTTLSIDARAGKVQRVFSSNGPVNIMHNEKCKPKKGLEVEDLDDECDSTEKIILIGRTEYTVTISNVNTGELLWTIRYTEWGPNNSDRDLAEQHHQPMDNRYIYSNYYGRIYGFEGDPTGIERRPRYQQDLMSPVTRIFDVVKSASSSSDTETSTFVVLPQPIVHAKDVPRDDKMTFVGLGKGGHFALSELSYPYVTHGADKAGCYSKGIDWPYLDHNERLKSLVGIHSAQFVYPDSHPHPASLPARSQNEDERPVQSRSTSPPLPSSPSLGGSKLLGLAVSNPVDLSIVVLLFSLALYFPSEGREFQQSQSQQDAVKEIVIPGVGLEKPEEVIKPEPTVEVEQPRQLEPKEPNPAPPLVEGATIIAEARVPEDEPTIVADDAKSREVRFDPKPQEIRDEEETVAPAPPVTPKKKKAHRGQRGGARRRKGNSNSEKEEDRIDKIVNDAKKVEQEITLQPDMTDGSSMNEVETSKVVINGLEVYEDEILGRGSQGTTVCRGKFENRDVAVKRMLNDFVEIAEHEVKLLQASDDHPNVIRYHCKQKGGKFLYIALELCQASLNDFMLDPVRFQELSSSLDATEVLHQIAAGVHHLHSLKIVHRDLKPQNILVSFPKAPRNGGRGAAKKPRLLISDFGLCKTLDDNQSSFKLTTHASPGTCGWRAPELLTMDDERRRPFSSPGNTESSGSASSETVIFEVNNTQRRATRAIDIFSMGCVFYFILTQGEHPFGDRWHRELNIISNKSDLSRLSILGGAGYEARDLISSMIDHNPKKRPDATKVMIHPFFWSAEKRLSFLLDVSDRFEIEKDKEKDPNYKSEWIPYIERSGNRVTGGDWLKRLDRGFLEELVVNKRRGYEGGKVLDLLRAIRNKKHHYQDMKPAAKASVGALPGQYLLYFTGRFPDLLLHAYHVIRETGFSEEPMFHSYFTTAVSTL</sequence>
<keyword evidence="16" id="KW-0325">Glycoprotein</keyword>
<evidence type="ECO:0000256" key="2">
    <source>
        <dbReference type="ARBA" id="ARBA00004479"/>
    </source>
</evidence>
<dbReference type="GO" id="GO:0006397">
    <property type="term" value="P:mRNA processing"/>
    <property type="evidence" value="ECO:0007669"/>
    <property type="project" value="InterPro"/>
</dbReference>
<dbReference type="Gene3D" id="3.30.200.20">
    <property type="entry name" value="Phosphorylase Kinase, domain 1"/>
    <property type="match status" value="1"/>
</dbReference>
<evidence type="ECO:0000256" key="6">
    <source>
        <dbReference type="ARBA" id="ARBA00022692"/>
    </source>
</evidence>
<evidence type="ECO:0000256" key="10">
    <source>
        <dbReference type="ARBA" id="ARBA00022777"/>
    </source>
</evidence>
<dbReference type="GO" id="GO:0004674">
    <property type="term" value="F:protein serine/threonine kinase activity"/>
    <property type="evidence" value="ECO:0007669"/>
    <property type="project" value="UniProtKB-KW"/>
</dbReference>
<dbReference type="Pfam" id="PF06479">
    <property type="entry name" value="Ribonuc_2-5A"/>
    <property type="match status" value="1"/>
</dbReference>
<evidence type="ECO:0000256" key="4">
    <source>
        <dbReference type="ARBA" id="ARBA00022527"/>
    </source>
</evidence>
<evidence type="ECO:0000256" key="5">
    <source>
        <dbReference type="ARBA" id="ARBA00022679"/>
    </source>
</evidence>
<evidence type="ECO:0000256" key="13">
    <source>
        <dbReference type="ARBA" id="ARBA00022842"/>
    </source>
</evidence>
<feature type="compositionally biased region" description="Basic and acidic residues" evidence="19">
    <location>
        <begin position="566"/>
        <end position="575"/>
    </location>
</feature>
<dbReference type="PROSITE" id="PS00108">
    <property type="entry name" value="PROTEIN_KINASE_ST"/>
    <property type="match status" value="1"/>
</dbReference>
<dbReference type="InterPro" id="IPR011047">
    <property type="entry name" value="Quinoprotein_ADH-like_sf"/>
</dbReference>
<feature type="compositionally biased region" description="Basic residues" evidence="19">
    <location>
        <begin position="635"/>
        <end position="653"/>
    </location>
</feature>
<dbReference type="GO" id="GO:0051082">
    <property type="term" value="F:unfolded protein binding"/>
    <property type="evidence" value="ECO:0007669"/>
    <property type="project" value="TreeGrafter"/>
</dbReference>
<keyword evidence="5" id="KW-0808">Transferase</keyword>
<dbReference type="GO" id="GO:0070059">
    <property type="term" value="P:intrinsic apoptotic signaling pathway in response to endoplasmic reticulum stress"/>
    <property type="evidence" value="ECO:0007669"/>
    <property type="project" value="TreeGrafter"/>
</dbReference>
<evidence type="ECO:0000256" key="12">
    <source>
        <dbReference type="ARBA" id="ARBA00022840"/>
    </source>
</evidence>
<comment type="catalytic activity">
    <reaction evidence="17">
        <text>L-threonyl-[protein] + ATP = O-phospho-L-threonyl-[protein] + ADP + H(+)</text>
        <dbReference type="Rhea" id="RHEA:46608"/>
        <dbReference type="Rhea" id="RHEA-COMP:11060"/>
        <dbReference type="Rhea" id="RHEA-COMP:11605"/>
        <dbReference type="ChEBI" id="CHEBI:15378"/>
        <dbReference type="ChEBI" id="CHEBI:30013"/>
        <dbReference type="ChEBI" id="CHEBI:30616"/>
        <dbReference type="ChEBI" id="CHEBI:61977"/>
        <dbReference type="ChEBI" id="CHEBI:456216"/>
        <dbReference type="EC" id="2.7.11.1"/>
    </reaction>
    <physiologicalReaction direction="left-to-right" evidence="17">
        <dbReference type="Rhea" id="RHEA:46609"/>
    </physiologicalReaction>
</comment>
<evidence type="ECO:0000259" key="22">
    <source>
        <dbReference type="PROSITE" id="PS51392"/>
    </source>
</evidence>
<dbReference type="Pfam" id="PF00069">
    <property type="entry name" value="Pkinase"/>
    <property type="match status" value="1"/>
</dbReference>
<dbReference type="Gene3D" id="1.10.510.10">
    <property type="entry name" value="Transferase(Phosphotransferase) domain 1"/>
    <property type="match status" value="1"/>
</dbReference>
<dbReference type="GO" id="GO:0005524">
    <property type="term" value="F:ATP binding"/>
    <property type="evidence" value="ECO:0007669"/>
    <property type="project" value="UniProtKB-KW"/>
</dbReference>
<accession>A0A3N4KS97</accession>
<dbReference type="InterPro" id="IPR010513">
    <property type="entry name" value="KEN_dom"/>
</dbReference>
<dbReference type="SMART" id="SM00220">
    <property type="entry name" value="S_TKc"/>
    <property type="match status" value="1"/>
</dbReference>
<dbReference type="GO" id="GO:1990604">
    <property type="term" value="C:IRE1-TRAF2-ASK1 complex"/>
    <property type="evidence" value="ECO:0007669"/>
    <property type="project" value="TreeGrafter"/>
</dbReference>
<evidence type="ECO:0000256" key="7">
    <source>
        <dbReference type="ARBA" id="ARBA00022723"/>
    </source>
</evidence>
<dbReference type="SUPFAM" id="SSF50998">
    <property type="entry name" value="Quinoprotein alcohol dehydrogenase-like"/>
    <property type="match status" value="1"/>
</dbReference>
<dbReference type="Proteomes" id="UP000277580">
    <property type="component" value="Unassembled WGS sequence"/>
</dbReference>
<dbReference type="SMART" id="SM00580">
    <property type="entry name" value="PUG"/>
    <property type="match status" value="1"/>
</dbReference>
<evidence type="ECO:0000256" key="9">
    <source>
        <dbReference type="ARBA" id="ARBA00022741"/>
    </source>
</evidence>
<keyword evidence="7" id="KW-0479">Metal-binding</keyword>
<dbReference type="FunCoup" id="A0A3N4KS97">
    <property type="interactions" value="126"/>
</dbReference>
<evidence type="ECO:0000256" key="1">
    <source>
        <dbReference type="ARBA" id="ARBA00001946"/>
    </source>
</evidence>
<dbReference type="OrthoDB" id="63989at2759"/>
<dbReference type="GO" id="GO:0016787">
    <property type="term" value="F:hydrolase activity"/>
    <property type="evidence" value="ECO:0007669"/>
    <property type="project" value="UniProtKB-KW"/>
</dbReference>
<keyword evidence="15" id="KW-0472">Membrane</keyword>
<dbReference type="InterPro" id="IPR038357">
    <property type="entry name" value="KEN_sf"/>
</dbReference>
<dbReference type="STRING" id="1392247.A0A3N4KS97"/>
<keyword evidence="10 23" id="KW-0418">Kinase</keyword>
<dbReference type="InterPro" id="IPR011009">
    <property type="entry name" value="Kinase-like_dom_sf"/>
</dbReference>
<comment type="subcellular location">
    <subcellularLocation>
        <location evidence="2">Membrane</location>
        <topology evidence="2">Single-pass type I membrane protein</topology>
    </subcellularLocation>
</comment>
<dbReference type="Gene3D" id="1.20.1440.180">
    <property type="entry name" value="KEN domain"/>
    <property type="match status" value="1"/>
</dbReference>
<dbReference type="InterPro" id="IPR045133">
    <property type="entry name" value="IRE1/2-like"/>
</dbReference>
<dbReference type="Gene3D" id="2.130.10.10">
    <property type="entry name" value="YVTN repeat-like/Quinoprotein amine dehydrogenase"/>
    <property type="match status" value="1"/>
</dbReference>
<feature type="compositionally biased region" description="Basic and acidic residues" evidence="19">
    <location>
        <begin position="604"/>
        <end position="620"/>
    </location>
</feature>
<evidence type="ECO:0000256" key="8">
    <source>
        <dbReference type="ARBA" id="ARBA00022729"/>
    </source>
</evidence>
<feature type="compositionally biased region" description="Polar residues" evidence="19">
    <location>
        <begin position="53"/>
        <end position="63"/>
    </location>
</feature>
<dbReference type="InterPro" id="IPR000719">
    <property type="entry name" value="Prot_kinase_dom"/>
</dbReference>
<evidence type="ECO:0000313" key="23">
    <source>
        <dbReference type="EMBL" id="RPB11231.1"/>
    </source>
</evidence>
<keyword evidence="11" id="KW-0378">Hydrolase</keyword>